<keyword evidence="2" id="KW-1185">Reference proteome</keyword>
<proteinExistence type="predicted"/>
<reference evidence="2" key="1">
    <citation type="journal article" date="2019" name="Int. J. Syst. Evol. Microbiol.">
        <title>The Global Catalogue of Microorganisms (GCM) 10K type strain sequencing project: providing services to taxonomists for standard genome sequencing and annotation.</title>
        <authorList>
            <consortium name="The Broad Institute Genomics Platform"/>
            <consortium name="The Broad Institute Genome Sequencing Center for Infectious Disease"/>
            <person name="Wu L."/>
            <person name="Ma J."/>
        </authorList>
    </citation>
    <scope>NUCLEOTIDE SEQUENCE [LARGE SCALE GENOMIC DNA]</scope>
    <source>
        <strain evidence="2">JCM 17706</strain>
    </source>
</reference>
<comment type="caution">
    <text evidence="1">The sequence shown here is derived from an EMBL/GenBank/DDBJ whole genome shotgun (WGS) entry which is preliminary data.</text>
</comment>
<gene>
    <name evidence="1" type="ORF">GCM10023260_12840</name>
</gene>
<name>A0ABP9MS27_9HYPH</name>
<evidence type="ECO:0000313" key="1">
    <source>
        <dbReference type="EMBL" id="GAA5100700.1"/>
    </source>
</evidence>
<organism evidence="1 2">
    <name type="scientific">Bartonella acomydis</name>
    <dbReference type="NCBI Taxonomy" id="686234"/>
    <lineage>
        <taxon>Bacteria</taxon>
        <taxon>Pseudomonadati</taxon>
        <taxon>Pseudomonadota</taxon>
        <taxon>Alphaproteobacteria</taxon>
        <taxon>Hyphomicrobiales</taxon>
        <taxon>Bartonellaceae</taxon>
        <taxon>Bartonella</taxon>
    </lineage>
</organism>
<evidence type="ECO:0000313" key="2">
    <source>
        <dbReference type="Proteomes" id="UP001501525"/>
    </source>
</evidence>
<dbReference type="Proteomes" id="UP001501525">
    <property type="component" value="Unassembled WGS sequence"/>
</dbReference>
<protein>
    <submittedName>
        <fullName evidence="1">Uncharacterized protein</fullName>
    </submittedName>
</protein>
<sequence>MIAKGQRLPKDWQADIEATILEGLSEEQARWQEKKFRDYWQAKSGREALKVDRQTTWRNWFRQEIKSLKEHQQDLLFFHRRIVFQHIIFS</sequence>
<dbReference type="EMBL" id="BAABIY010000040">
    <property type="protein sequence ID" value="GAA5100700.1"/>
    <property type="molecule type" value="Genomic_DNA"/>
</dbReference>
<accession>A0ABP9MS27</accession>